<organism evidence="2 3">
    <name type="scientific">Penicillium egyptiacum</name>
    <dbReference type="NCBI Taxonomy" id="1303716"/>
    <lineage>
        <taxon>Eukaryota</taxon>
        <taxon>Fungi</taxon>
        <taxon>Dikarya</taxon>
        <taxon>Ascomycota</taxon>
        <taxon>Pezizomycotina</taxon>
        <taxon>Eurotiomycetes</taxon>
        <taxon>Eurotiomycetidae</taxon>
        <taxon>Eurotiales</taxon>
        <taxon>Aspergillaceae</taxon>
        <taxon>Penicillium</taxon>
    </lineage>
</organism>
<keyword evidence="1" id="KW-1133">Transmembrane helix</keyword>
<name>A0A9W4KA15_9EURO</name>
<dbReference type="EMBL" id="CAJVRC010000863">
    <property type="protein sequence ID" value="CAG8898650.1"/>
    <property type="molecule type" value="Genomic_DNA"/>
</dbReference>
<dbReference type="Pfam" id="PF11374">
    <property type="entry name" value="DUF3176"/>
    <property type="match status" value="1"/>
</dbReference>
<evidence type="ECO:0000313" key="3">
    <source>
        <dbReference type="Proteomes" id="UP001154252"/>
    </source>
</evidence>
<reference evidence="2" key="1">
    <citation type="submission" date="2021-07" db="EMBL/GenBank/DDBJ databases">
        <authorList>
            <person name="Branca A.L. A."/>
        </authorList>
    </citation>
    <scope>NUCLEOTIDE SEQUENCE</scope>
</reference>
<proteinExistence type="predicted"/>
<evidence type="ECO:0000256" key="1">
    <source>
        <dbReference type="SAM" id="Phobius"/>
    </source>
</evidence>
<dbReference type="Proteomes" id="UP001154252">
    <property type="component" value="Unassembled WGS sequence"/>
</dbReference>
<dbReference type="PANTHER" id="PTHR35394:SF5">
    <property type="entry name" value="DUF3176 DOMAIN-CONTAINING PROTEIN"/>
    <property type="match status" value="1"/>
</dbReference>
<comment type="caution">
    <text evidence="2">The sequence shown here is derived from an EMBL/GenBank/DDBJ whole genome shotgun (WGS) entry which is preliminary data.</text>
</comment>
<keyword evidence="1" id="KW-0472">Membrane</keyword>
<protein>
    <submittedName>
        <fullName evidence="2">Uncharacterized protein</fullName>
    </submittedName>
</protein>
<feature type="transmembrane region" description="Helical" evidence="1">
    <location>
        <begin position="116"/>
        <end position="136"/>
    </location>
</feature>
<evidence type="ECO:0000313" key="2">
    <source>
        <dbReference type="EMBL" id="CAG8898650.1"/>
    </source>
</evidence>
<keyword evidence="3" id="KW-1185">Reference proteome</keyword>
<dbReference type="AlphaFoldDB" id="A0A9W4KA15"/>
<feature type="transmembrane region" description="Helical" evidence="1">
    <location>
        <begin position="549"/>
        <end position="572"/>
    </location>
</feature>
<accession>A0A9W4KA15</accession>
<feature type="transmembrane region" description="Helical" evidence="1">
    <location>
        <begin position="75"/>
        <end position="96"/>
    </location>
</feature>
<keyword evidence="1" id="KW-0812">Transmembrane</keyword>
<dbReference type="InterPro" id="IPR021514">
    <property type="entry name" value="DUF3176"/>
</dbReference>
<dbReference type="PANTHER" id="PTHR35394">
    <property type="entry name" value="DUF3176 DOMAIN-CONTAINING PROTEIN"/>
    <property type="match status" value="1"/>
</dbReference>
<dbReference type="OrthoDB" id="5376804at2759"/>
<gene>
    <name evidence="2" type="ORF">PEGY_LOCUS5278</name>
</gene>
<sequence>MATHPPYPALHDGQSESDLEFERFEYLASPRMSVHRHASETEMGVSEIDGMTVHTQDPQTDTETKRPGFDWSGSWAWEIGSVTLAVVGLVLLVAFLVKINNTPYATWQYTASPNTVVSIIVTITKAAVLVSVSSCLGQLKWNLFQNPAPLYNMQVIDQASRGPWGSLEVLLRGIFGSKTGSLTYVGASLTVLALGVDPFAQQILTFPSRTVAALNATAFAQTSQQWYPIGDSEASDVFLELQPTLLTPIMSGLLQTHSPLEPQCNASSCEFPEFVALGMCSKCEDVTSRTNQKCQVPEYSAFWDDAHPAFRETPMNCSYQSPNNFSFDFDGFKSMEYGHDNNVTFHMFHWSSRPRESDPTFDIQTPIVSLIEVDYTNPVIYTLSNATAPPAKPLVTECAVYFCERRYSASSYLPGTRNSRPMHVVDTQQLITTDAPEESPFYSRPDPVHFAPPNGSATLSKNPSYNIDHQTFSSFEPTMMSIFNSTAVFSGNVSTSDVLNLATILRKGNLSQLLDSMSTSVTDALRANPHGNKIPGKAFRVETFIHVRWPWIILPVIVTLGSIALLLGTAIGSKHRKAVLWKCTVLPLLSSHLHTTPENEIASVRSVDGMTDKSKKMRAVMVQDEGPLTFREK</sequence>